<name>A0A3B0C7S7_9BACL</name>
<protein>
    <submittedName>
        <fullName evidence="2">VOC family protein</fullName>
    </submittedName>
</protein>
<dbReference type="InterPro" id="IPR004360">
    <property type="entry name" value="Glyas_Fos-R_dOase_dom"/>
</dbReference>
<evidence type="ECO:0000313" key="2">
    <source>
        <dbReference type="EMBL" id="RKN80564.1"/>
    </source>
</evidence>
<dbReference type="Pfam" id="PF00903">
    <property type="entry name" value="Glyoxalase"/>
    <property type="match status" value="1"/>
</dbReference>
<reference evidence="2 3" key="1">
    <citation type="journal article" date="2007" name="Int. J. Syst. Evol. Microbiol.">
        <title>Paenibacillus ginsengarvi sp. nov., isolated from soil from ginseng cultivation.</title>
        <authorList>
            <person name="Yoon M.H."/>
            <person name="Ten L.N."/>
            <person name="Im W.T."/>
        </authorList>
    </citation>
    <scope>NUCLEOTIDE SEQUENCE [LARGE SCALE GENOMIC DNA]</scope>
    <source>
        <strain evidence="2 3">KCTC 13059</strain>
    </source>
</reference>
<feature type="domain" description="VOC" evidence="1">
    <location>
        <begin position="22"/>
        <end position="143"/>
    </location>
</feature>
<proteinExistence type="predicted"/>
<dbReference type="Gene3D" id="3.10.180.10">
    <property type="entry name" value="2,3-Dihydroxybiphenyl 1,2-Dioxygenase, domain 1"/>
    <property type="match status" value="1"/>
</dbReference>
<dbReference type="InterPro" id="IPR037523">
    <property type="entry name" value="VOC_core"/>
</dbReference>
<comment type="caution">
    <text evidence="2">The sequence shown here is derived from an EMBL/GenBank/DDBJ whole genome shotgun (WGS) entry which is preliminary data.</text>
</comment>
<dbReference type="EMBL" id="RBAH01000014">
    <property type="protein sequence ID" value="RKN80564.1"/>
    <property type="molecule type" value="Genomic_DNA"/>
</dbReference>
<organism evidence="2 3">
    <name type="scientific">Paenibacillus ginsengarvi</name>
    <dbReference type="NCBI Taxonomy" id="400777"/>
    <lineage>
        <taxon>Bacteria</taxon>
        <taxon>Bacillati</taxon>
        <taxon>Bacillota</taxon>
        <taxon>Bacilli</taxon>
        <taxon>Bacillales</taxon>
        <taxon>Paenibacillaceae</taxon>
        <taxon>Paenibacillus</taxon>
    </lineage>
</organism>
<dbReference type="CDD" id="cd06587">
    <property type="entry name" value="VOC"/>
    <property type="match status" value="1"/>
</dbReference>
<dbReference type="PROSITE" id="PS51819">
    <property type="entry name" value="VOC"/>
    <property type="match status" value="1"/>
</dbReference>
<evidence type="ECO:0000259" key="1">
    <source>
        <dbReference type="PROSITE" id="PS51819"/>
    </source>
</evidence>
<dbReference type="AlphaFoldDB" id="A0A3B0C7S7"/>
<evidence type="ECO:0000313" key="3">
    <source>
        <dbReference type="Proteomes" id="UP000282311"/>
    </source>
</evidence>
<dbReference type="Proteomes" id="UP000282311">
    <property type="component" value="Unassembled WGS sequence"/>
</dbReference>
<dbReference type="SUPFAM" id="SSF54593">
    <property type="entry name" value="Glyoxalase/Bleomycin resistance protein/Dihydroxybiphenyl dioxygenase"/>
    <property type="match status" value="1"/>
</dbReference>
<sequence>MEVYEMSELTNAVTISSNFVVKEMSIGIPVTDLQKSVEWYEKNLGCKLIAPISGVADLQLTPQQIITLFIPDDEQDSCWFAGNNYQENPHYSITMLVQDIDKLFSDLIEAGVKVGDMLGQNSSCGKTFLFNDLDGNRFQAWGGYVNKG</sequence>
<gene>
    <name evidence="2" type="ORF">D7M11_18940</name>
</gene>
<accession>A0A3B0C7S7</accession>
<keyword evidence="3" id="KW-1185">Reference proteome</keyword>
<dbReference type="InterPro" id="IPR029068">
    <property type="entry name" value="Glyas_Bleomycin-R_OHBP_Dase"/>
</dbReference>